<protein>
    <submittedName>
        <fullName evidence="1">Uncharacterized protein</fullName>
    </submittedName>
</protein>
<dbReference type="Proteomes" id="UP000285951">
    <property type="component" value="Unassembled WGS sequence"/>
</dbReference>
<dbReference type="EMBL" id="QTZN02000067">
    <property type="protein sequence ID" value="MVB09115.1"/>
    <property type="molecule type" value="Genomic_DNA"/>
</dbReference>
<dbReference type="RefSeq" id="WP_156197263.1">
    <property type="nucleotide sequence ID" value="NZ_QTZN02000067.1"/>
</dbReference>
<comment type="caution">
    <text evidence="1">The sequence shown here is derived from an EMBL/GenBank/DDBJ whole genome shotgun (WGS) entry which is preliminary data.</text>
</comment>
<reference evidence="2 3" key="1">
    <citation type="submission" date="2019-11" db="EMBL/GenBank/DDBJ databases">
        <title>Draft genome sequence of Labilibaculum sp. strain SYP isolated from Black Sea.</title>
        <authorList>
            <person name="Yadav S."/>
            <person name="Villanueva L."/>
        </authorList>
    </citation>
    <scope>NUCLEOTIDE SEQUENCE [LARGE SCALE GENOMIC DNA]</scope>
    <source>
        <strain evidence="2 3">44</strain>
    </source>
</reference>
<organism evidence="1 4">
    <name type="scientific">Labilibaculum euxinus</name>
    <dbReference type="NCBI Taxonomy" id="2686357"/>
    <lineage>
        <taxon>Bacteria</taxon>
        <taxon>Pseudomonadati</taxon>
        <taxon>Bacteroidota</taxon>
        <taxon>Bacteroidia</taxon>
        <taxon>Marinilabiliales</taxon>
        <taxon>Marinifilaceae</taxon>
        <taxon>Labilibaculum</taxon>
    </lineage>
</organism>
<sequence length="103" mass="11831">MSCPYGFREPIICVGLLYCAWQGHRHGVSVLIICCMWPLIIPCDSRKLLKSSNKHFIEFENQEHLKIKGRDMSCPYGFREPIICVDLCCIVHGRDIAMACPFK</sequence>
<gene>
    <name evidence="2" type="ORF">DWB62_019030</name>
    <name evidence="1" type="ORF">GNY23_19030</name>
</gene>
<reference evidence="1 4" key="2">
    <citation type="submission" date="2019-12" db="EMBL/GenBank/DDBJ databases">
        <title>Draft genome sequence of Labilibaculum sp. strain 44 isolated from deep waters of Black Sea.</title>
        <authorList>
            <person name="Yadav S."/>
            <person name="Villanueva L."/>
        </authorList>
    </citation>
    <scope>NUCLEOTIDE SEQUENCE [LARGE SCALE GENOMIC DNA]</scope>
    <source>
        <strain evidence="1 4">44</strain>
    </source>
</reference>
<dbReference type="EMBL" id="WOTW01000067">
    <property type="protein sequence ID" value="MUP39910.1"/>
    <property type="molecule type" value="Genomic_DNA"/>
</dbReference>
<evidence type="ECO:0000313" key="1">
    <source>
        <dbReference type="EMBL" id="MUP39910.1"/>
    </source>
</evidence>
<evidence type="ECO:0000313" key="2">
    <source>
        <dbReference type="EMBL" id="MVB09115.1"/>
    </source>
</evidence>
<name>A0A7M4DB81_9BACT</name>
<evidence type="ECO:0000313" key="4">
    <source>
        <dbReference type="Proteomes" id="UP000462449"/>
    </source>
</evidence>
<evidence type="ECO:0000313" key="3">
    <source>
        <dbReference type="Proteomes" id="UP000285951"/>
    </source>
</evidence>
<accession>A0A7M4DB81</accession>
<proteinExistence type="predicted"/>
<keyword evidence="3" id="KW-1185">Reference proteome</keyword>
<dbReference type="Proteomes" id="UP000462449">
    <property type="component" value="Unassembled WGS sequence"/>
</dbReference>
<dbReference type="AlphaFoldDB" id="A0A7M4DB81"/>